<dbReference type="EMBL" id="FOMN01000001">
    <property type="protein sequence ID" value="SFD28323.1"/>
    <property type="molecule type" value="Genomic_DNA"/>
</dbReference>
<dbReference type="STRING" id="1505723.SAMN04487792_0080"/>
<dbReference type="InterPro" id="IPR029052">
    <property type="entry name" value="Metallo-depent_PP-like"/>
</dbReference>
<dbReference type="Proteomes" id="UP000199599">
    <property type="component" value="Unassembled WGS sequence"/>
</dbReference>
<proteinExistence type="inferred from homology"/>
<dbReference type="GO" id="GO:0016787">
    <property type="term" value="F:hydrolase activity"/>
    <property type="evidence" value="ECO:0007669"/>
    <property type="project" value="UniProtKB-KW"/>
</dbReference>
<dbReference type="Gene3D" id="3.60.21.10">
    <property type="match status" value="1"/>
</dbReference>
<organism evidence="5 6">
    <name type="scientific">Lactobacillus bombicola</name>
    <dbReference type="NCBI Taxonomy" id="1505723"/>
    <lineage>
        <taxon>Bacteria</taxon>
        <taxon>Bacillati</taxon>
        <taxon>Bacillota</taxon>
        <taxon>Bacilli</taxon>
        <taxon>Lactobacillales</taxon>
        <taxon>Lactobacillaceae</taxon>
        <taxon>Lactobacillus</taxon>
    </lineage>
</organism>
<dbReference type="InterPro" id="IPR008334">
    <property type="entry name" value="5'-Nucleotdase_C"/>
</dbReference>
<evidence type="ECO:0000256" key="1">
    <source>
        <dbReference type="ARBA" id="ARBA00022729"/>
    </source>
</evidence>
<evidence type="ECO:0000313" key="6">
    <source>
        <dbReference type="Proteomes" id="UP000199599"/>
    </source>
</evidence>
<keyword evidence="2" id="KW-0378">Hydrolase</keyword>
<keyword evidence="1" id="KW-0732">Signal</keyword>
<dbReference type="InterPro" id="IPR006179">
    <property type="entry name" value="5_nucleotidase/apyrase"/>
</dbReference>
<reference evidence="6" key="1">
    <citation type="submission" date="2016-10" db="EMBL/GenBank/DDBJ databases">
        <authorList>
            <person name="Varghese N."/>
            <person name="Submissions S."/>
        </authorList>
    </citation>
    <scope>NUCLEOTIDE SEQUENCE [LARGE SCALE GENOMIC DNA]</scope>
    <source>
        <strain evidence="6">R-53102</strain>
    </source>
</reference>
<dbReference type="PRINTS" id="PR01607">
    <property type="entry name" value="APYRASEFAMLY"/>
</dbReference>
<evidence type="ECO:0000256" key="2">
    <source>
        <dbReference type="RuleBase" id="RU362119"/>
    </source>
</evidence>
<comment type="similarity">
    <text evidence="2">Belongs to the 5'-nucleotidase family.</text>
</comment>
<name>A0A1I1R9S3_9LACO</name>
<dbReference type="PANTHER" id="PTHR11575">
    <property type="entry name" value="5'-NUCLEOTIDASE-RELATED"/>
    <property type="match status" value="1"/>
</dbReference>
<dbReference type="Gene3D" id="3.90.780.10">
    <property type="entry name" value="5'-Nucleotidase, C-terminal domain"/>
    <property type="match status" value="1"/>
</dbReference>
<evidence type="ECO:0000259" key="3">
    <source>
        <dbReference type="Pfam" id="PF00149"/>
    </source>
</evidence>
<dbReference type="SUPFAM" id="SSF55816">
    <property type="entry name" value="5'-nucleotidase (syn. UDP-sugar hydrolase), C-terminal domain"/>
    <property type="match status" value="1"/>
</dbReference>
<dbReference type="Pfam" id="PF00149">
    <property type="entry name" value="Metallophos"/>
    <property type="match status" value="1"/>
</dbReference>
<keyword evidence="2" id="KW-0547">Nucleotide-binding</keyword>
<dbReference type="RefSeq" id="WP_090091856.1">
    <property type="nucleotide sequence ID" value="NZ_CBCRVU010000001.1"/>
</dbReference>
<dbReference type="InterPro" id="IPR036907">
    <property type="entry name" value="5'-Nucleotdase_C_sf"/>
</dbReference>
<dbReference type="PANTHER" id="PTHR11575:SF6">
    <property type="entry name" value="2',3'-CYCLIC-NUCLEOTIDE 2'-PHOSPHODIESTERASE_3'-NUCLEOTIDASE"/>
    <property type="match status" value="1"/>
</dbReference>
<dbReference type="GO" id="GO:0000166">
    <property type="term" value="F:nucleotide binding"/>
    <property type="evidence" value="ECO:0007669"/>
    <property type="project" value="UniProtKB-KW"/>
</dbReference>
<feature type="domain" description="5'-Nucleotidase C-terminal" evidence="4">
    <location>
        <begin position="323"/>
        <end position="476"/>
    </location>
</feature>
<dbReference type="AlphaFoldDB" id="A0A1I1R9S3"/>
<feature type="domain" description="Calcineurin-like phosphoesterase" evidence="3">
    <location>
        <begin position="9"/>
        <end position="238"/>
    </location>
</feature>
<evidence type="ECO:0000313" key="5">
    <source>
        <dbReference type="EMBL" id="SFD28323.1"/>
    </source>
</evidence>
<dbReference type="GO" id="GO:0030288">
    <property type="term" value="C:outer membrane-bounded periplasmic space"/>
    <property type="evidence" value="ECO:0007669"/>
    <property type="project" value="TreeGrafter"/>
</dbReference>
<dbReference type="InterPro" id="IPR004843">
    <property type="entry name" value="Calcineurin-like_PHP"/>
</dbReference>
<gene>
    <name evidence="5" type="ORF">SAMN04487792_0080</name>
</gene>
<dbReference type="GO" id="GO:0009166">
    <property type="term" value="P:nucleotide catabolic process"/>
    <property type="evidence" value="ECO:0007669"/>
    <property type="project" value="InterPro"/>
</dbReference>
<dbReference type="SUPFAM" id="SSF56300">
    <property type="entry name" value="Metallo-dependent phosphatases"/>
    <property type="match status" value="1"/>
</dbReference>
<evidence type="ECO:0000259" key="4">
    <source>
        <dbReference type="Pfam" id="PF02872"/>
    </source>
</evidence>
<sequence length="514" mass="57917">MEIVFLSSSDIHGYILPTDYQNFGTEDASFGLSRVSSVIKSERAKYGANNVIVADTGDCLQGSPLAAYVHTADETALKQYTDLYNAVGYDVRCLGNHDFNFGLTYLSQYINYNHSTLLNANILAKKTAQPAFGQGYCIITKNGIKIGIIGVTTKRVPAWEPAENVTGLKFLSAFDQVRYYTQIIRAEVDILAVIYHGGFEADIHTGQATEPKTGENEGYRILKEIPEIDVFLTGHQHQKMSLEAFDTAIVQPGYRGEAVGKVVVEIDEDTKKIQSTTASLIDTKDYCPDKEIISLCSGLNKQTENWLDQPIAYLNAPAKIDNAQKARLQGAPFVNLLQQMQLYYTQADISATAVMSETAKGFEQKVTMRDILLNYPYANQLCRVKLTGKELRQIIEHSLSFLIKNDQGKIEFAPKYQNLLFNFDTFYPINYQAEIDRPIGQRLTKLELDGQEIADGQIYRLAVNNYRAMGGGFYPVYNLDKIEEIYDKDYVQMFQEFLTQIKPKVDLVKNYSFK</sequence>
<accession>A0A1I1R9S3</accession>
<protein>
    <submittedName>
        <fullName evidence="5">2',3'-cyclic-nucleotide 2'-phosphodiesterase / 3'-nucleotidase</fullName>
    </submittedName>
</protein>
<dbReference type="Pfam" id="PF02872">
    <property type="entry name" value="5_nucleotid_C"/>
    <property type="match status" value="1"/>
</dbReference>